<dbReference type="GO" id="GO:0006635">
    <property type="term" value="P:fatty acid beta-oxidation"/>
    <property type="evidence" value="ECO:0007669"/>
    <property type="project" value="TreeGrafter"/>
</dbReference>
<dbReference type="InterPro" id="IPR029045">
    <property type="entry name" value="ClpP/crotonase-like_dom_sf"/>
</dbReference>
<dbReference type="Gene3D" id="1.10.12.10">
    <property type="entry name" value="Lyase 2-enoyl-coa Hydratase, Chain A, domain 2"/>
    <property type="match status" value="1"/>
</dbReference>
<evidence type="ECO:0000256" key="1">
    <source>
        <dbReference type="ARBA" id="ARBA00005254"/>
    </source>
</evidence>
<dbReference type="EC" id="4.2.1.17" evidence="2"/>
<gene>
    <name evidence="5" type="ORF">ASIM_LOCUS15404</name>
    <name evidence="4" type="ORF">ASIM_LOCUS1738</name>
</gene>
<dbReference type="AlphaFoldDB" id="A0A0M3J2V5"/>
<dbReference type="SUPFAM" id="SSF52096">
    <property type="entry name" value="ClpP/crotonase"/>
    <property type="match status" value="1"/>
</dbReference>
<organism evidence="7">
    <name type="scientific">Anisakis simplex</name>
    <name type="common">Herring worm</name>
    <dbReference type="NCBI Taxonomy" id="6269"/>
    <lineage>
        <taxon>Eukaryota</taxon>
        <taxon>Metazoa</taxon>
        <taxon>Ecdysozoa</taxon>
        <taxon>Nematoda</taxon>
        <taxon>Chromadorea</taxon>
        <taxon>Rhabditida</taxon>
        <taxon>Spirurina</taxon>
        <taxon>Ascaridomorpha</taxon>
        <taxon>Ascaridoidea</taxon>
        <taxon>Anisakidae</taxon>
        <taxon>Anisakis</taxon>
        <taxon>Anisakis simplex complex</taxon>
    </lineage>
</organism>
<dbReference type="PANTHER" id="PTHR11941:SF54">
    <property type="entry name" value="ENOYL-COA HYDRATASE, MITOCHONDRIAL"/>
    <property type="match status" value="1"/>
</dbReference>
<dbReference type="PANTHER" id="PTHR11941">
    <property type="entry name" value="ENOYL-COA HYDRATASE-RELATED"/>
    <property type="match status" value="1"/>
</dbReference>
<evidence type="ECO:0000313" key="6">
    <source>
        <dbReference type="Proteomes" id="UP000267096"/>
    </source>
</evidence>
<evidence type="ECO:0000313" key="5">
    <source>
        <dbReference type="EMBL" id="VDK55055.1"/>
    </source>
</evidence>
<dbReference type="EMBL" id="UYRR01001989">
    <property type="protein sequence ID" value="VDK19164.1"/>
    <property type="molecule type" value="Genomic_DNA"/>
</dbReference>
<dbReference type="WBParaSite" id="ASIM_0000186701-mRNA-1">
    <property type="protein sequence ID" value="ASIM_0000186701-mRNA-1"/>
    <property type="gene ID" value="ASIM_0000186701"/>
</dbReference>
<evidence type="ECO:0000313" key="8">
    <source>
        <dbReference type="WBParaSite" id="ASIM_0001599701-mRNA-1"/>
    </source>
</evidence>
<dbReference type="GO" id="GO:0004300">
    <property type="term" value="F:enoyl-CoA hydratase activity"/>
    <property type="evidence" value="ECO:0007669"/>
    <property type="project" value="UniProtKB-EC"/>
</dbReference>
<keyword evidence="6" id="KW-1185">Reference proteome</keyword>
<proteinExistence type="inferred from homology"/>
<comment type="similarity">
    <text evidence="1">Belongs to the enoyl-CoA hydratase/isomerase family.</text>
</comment>
<reference evidence="4 6" key="2">
    <citation type="submission" date="2018-11" db="EMBL/GenBank/DDBJ databases">
        <authorList>
            <consortium name="Pathogen Informatics"/>
        </authorList>
    </citation>
    <scope>NUCLEOTIDE SEQUENCE [LARGE SCALE GENOMIC DNA]</scope>
</reference>
<reference evidence="7 8" key="1">
    <citation type="submission" date="2017-02" db="UniProtKB">
        <authorList>
            <consortium name="WormBaseParasite"/>
        </authorList>
    </citation>
    <scope>IDENTIFICATION</scope>
</reference>
<accession>A0A0M3J2V5</accession>
<evidence type="ECO:0000256" key="2">
    <source>
        <dbReference type="ARBA" id="ARBA00012076"/>
    </source>
</evidence>
<dbReference type="Proteomes" id="UP000267096">
    <property type="component" value="Unassembled WGS sequence"/>
</dbReference>
<dbReference type="EMBL" id="UYRR01032302">
    <property type="protein sequence ID" value="VDK55055.1"/>
    <property type="molecule type" value="Genomic_DNA"/>
</dbReference>
<evidence type="ECO:0000313" key="7">
    <source>
        <dbReference type="WBParaSite" id="ASIM_0000186701-mRNA-1"/>
    </source>
</evidence>
<evidence type="ECO:0000313" key="4">
    <source>
        <dbReference type="EMBL" id="VDK19164.1"/>
    </source>
</evidence>
<sequence>MEMCLTGDKMSATEAKDCGIVSKVFPGEVLLDETIKLAEKIARNSSLISAIVKESVNNAYETTLQQGLATERKLFHSTFATNDIKEGMQAFIEKRSPQWSNQ</sequence>
<dbReference type="GO" id="GO:0005739">
    <property type="term" value="C:mitochondrion"/>
    <property type="evidence" value="ECO:0007669"/>
    <property type="project" value="TreeGrafter"/>
</dbReference>
<dbReference type="InterPro" id="IPR014748">
    <property type="entry name" value="Enoyl-CoA_hydra_C"/>
</dbReference>
<evidence type="ECO:0000256" key="3">
    <source>
        <dbReference type="ARBA" id="ARBA00023239"/>
    </source>
</evidence>
<dbReference type="WBParaSite" id="ASIM_0001599701-mRNA-1">
    <property type="protein sequence ID" value="ASIM_0001599701-mRNA-1"/>
    <property type="gene ID" value="ASIM_0001599701"/>
</dbReference>
<dbReference type="FunFam" id="1.10.12.10:FF:000001">
    <property type="entry name" value="Probable enoyl-CoA hydratase, mitochondrial"/>
    <property type="match status" value="1"/>
</dbReference>
<keyword evidence="3" id="KW-0456">Lyase</keyword>
<dbReference type="InterPro" id="IPR001753">
    <property type="entry name" value="Enoyl-CoA_hydra/iso"/>
</dbReference>
<dbReference type="Gene3D" id="3.90.226.10">
    <property type="entry name" value="2-enoyl-CoA Hydratase, Chain A, domain 1"/>
    <property type="match status" value="1"/>
</dbReference>
<dbReference type="OrthoDB" id="2018133at2759"/>
<name>A0A0M3J2V5_ANISI</name>
<dbReference type="Pfam" id="PF00378">
    <property type="entry name" value="ECH_1"/>
    <property type="match status" value="1"/>
</dbReference>
<protein>
    <recommendedName>
        <fullName evidence="2">enoyl-CoA hydratase</fullName>
        <ecNumber evidence="2">4.2.1.17</ecNumber>
    </recommendedName>
</protein>